<proteinExistence type="predicted"/>
<geneLocation type="plasmid" evidence="1 2">
    <name>unnamed1</name>
</geneLocation>
<gene>
    <name evidence="1" type="ORF">CES85_3071</name>
</gene>
<dbReference type="EMBL" id="CP022605">
    <property type="protein sequence ID" value="ASV88103.1"/>
    <property type="molecule type" value="Genomic_DNA"/>
</dbReference>
<dbReference type="KEGG" id="och:CES85_3071"/>
<keyword evidence="1" id="KW-0614">Plasmid</keyword>
<evidence type="ECO:0000313" key="2">
    <source>
        <dbReference type="Proteomes" id="UP000215256"/>
    </source>
</evidence>
<organism evidence="1 2">
    <name type="scientific">Ochrobactrum quorumnocens</name>
    <dbReference type="NCBI Taxonomy" id="271865"/>
    <lineage>
        <taxon>Bacteria</taxon>
        <taxon>Pseudomonadati</taxon>
        <taxon>Pseudomonadota</taxon>
        <taxon>Alphaproteobacteria</taxon>
        <taxon>Hyphomicrobiales</taxon>
        <taxon>Brucellaceae</taxon>
        <taxon>Brucella/Ochrobactrum group</taxon>
        <taxon>Ochrobactrum</taxon>
    </lineage>
</organism>
<name>A0A248UMM6_9HYPH</name>
<dbReference type="Proteomes" id="UP000215256">
    <property type="component" value="Plasmid unnamed1"/>
</dbReference>
<evidence type="ECO:0000313" key="1">
    <source>
        <dbReference type="EMBL" id="ASV88103.1"/>
    </source>
</evidence>
<reference evidence="1 2" key="1">
    <citation type="submission" date="2017-07" db="EMBL/GenBank/DDBJ databases">
        <title>Phylogenetic study on the rhizospheric bacterium Ochrobactrum sp. A44.</title>
        <authorList>
            <person name="Krzyzanowska D.M."/>
            <person name="Ossowicki A."/>
            <person name="Rajewska M."/>
            <person name="Maciag T."/>
            <person name="Kaczynski Z."/>
            <person name="Czerwicka M."/>
            <person name="Jafra S."/>
        </authorList>
    </citation>
    <scope>NUCLEOTIDE SEQUENCE [LARGE SCALE GENOMIC DNA]</scope>
    <source>
        <strain evidence="1 2">A44</strain>
        <plasmid evidence="1 2">unnamed1</plasmid>
    </source>
</reference>
<accession>A0A248UMM6</accession>
<dbReference type="AlphaFoldDB" id="A0A248UMM6"/>
<sequence length="58" mass="6727">MQRLAETPHLALHGLKAALTERGISVSHNTIWEFIRSEGLRFKKSMDRPVCKRIFAMF</sequence>
<protein>
    <submittedName>
        <fullName evidence="1">Transposase family protein</fullName>
    </submittedName>
</protein>